<evidence type="ECO:0000256" key="2">
    <source>
        <dbReference type="ARBA" id="ARBA00004141"/>
    </source>
</evidence>
<keyword evidence="13 17" id="KW-0472">Membrane</keyword>
<dbReference type="GO" id="GO:0016024">
    <property type="term" value="P:CDP-diacylglycerol biosynthetic process"/>
    <property type="evidence" value="ECO:0007669"/>
    <property type="project" value="UniProtKB-UniPathway"/>
</dbReference>
<keyword evidence="11 17" id="KW-1133">Transmembrane helix</keyword>
<evidence type="ECO:0000256" key="8">
    <source>
        <dbReference type="ARBA" id="ARBA00022679"/>
    </source>
</evidence>
<dbReference type="PANTHER" id="PTHR13773">
    <property type="entry name" value="PHOSPHATIDATE CYTIDYLYLTRANSFERASE"/>
    <property type="match status" value="1"/>
</dbReference>
<evidence type="ECO:0000256" key="16">
    <source>
        <dbReference type="RuleBase" id="RU003938"/>
    </source>
</evidence>
<comment type="pathway">
    <text evidence="3 16">Phospholipid metabolism; CDP-diacylglycerol biosynthesis; CDP-diacylglycerol from sn-glycerol 3-phosphate: step 3/3.</text>
</comment>
<dbReference type="EC" id="2.7.7.41" evidence="6 16"/>
<keyword evidence="19" id="KW-1185">Reference proteome</keyword>
<feature type="transmembrane region" description="Helical" evidence="17">
    <location>
        <begin position="203"/>
        <end position="225"/>
    </location>
</feature>
<evidence type="ECO:0000256" key="10">
    <source>
        <dbReference type="ARBA" id="ARBA00022695"/>
    </source>
</evidence>
<feature type="transmembrane region" description="Helical" evidence="17">
    <location>
        <begin position="65"/>
        <end position="85"/>
    </location>
</feature>
<evidence type="ECO:0000256" key="14">
    <source>
        <dbReference type="ARBA" id="ARBA00023209"/>
    </source>
</evidence>
<dbReference type="GO" id="GO:0005789">
    <property type="term" value="C:endoplasmic reticulum membrane"/>
    <property type="evidence" value="ECO:0007669"/>
    <property type="project" value="TreeGrafter"/>
</dbReference>
<dbReference type="OrthoDB" id="10260889at2759"/>
<dbReference type="VEuPathDB" id="GiardiaDB:GMRT_16103"/>
<keyword evidence="9 16" id="KW-0812">Transmembrane</keyword>
<comment type="pathway">
    <text evidence="4">Lipid metabolism.</text>
</comment>
<evidence type="ECO:0000256" key="1">
    <source>
        <dbReference type="ARBA" id="ARBA00001698"/>
    </source>
</evidence>
<feature type="transmembrane region" description="Helical" evidence="17">
    <location>
        <begin position="31"/>
        <end position="53"/>
    </location>
</feature>
<keyword evidence="12" id="KW-0443">Lipid metabolism</keyword>
<comment type="caution">
    <text evidence="18">The sequence shown here is derived from an EMBL/GenBank/DDBJ whole genome shotgun (WGS) entry which is preliminary data.</text>
</comment>
<evidence type="ECO:0000256" key="15">
    <source>
        <dbReference type="ARBA" id="ARBA00023264"/>
    </source>
</evidence>
<sequence>MGKGDFVVRTISTTFLIALFGYVIFLGSPYLPAFVGLLIASSFVEMFRILPMLQGQKSIPFRQGLTYWVVGVTAMAYQLPIMEIYGSLCERHPALEKLDVPTELTHYSTLLTFVIITGAIMLSLFSVKPPFIGAVIYYLWLVFVLGFISLGSLVVHASMVDRALFLVPITLVSINDIAAYLFGVTLGKHKMIRVSPSKSWEGFLGAAFVTLIAGHFICPRLAYWASSGVLRELDEGEVAARMAAEYAAVGTGQSMYMYPSSPLYRYSLIMATWVATIGPVGGLTASLIKRAAGTKDFGKVIPGHGGVLDRIDCHILGCTLSWIAYKALSA</sequence>
<keyword evidence="8 16" id="KW-0808">Transferase</keyword>
<keyword evidence="10 16" id="KW-0548">Nucleotidyltransferase</keyword>
<keyword evidence="15" id="KW-1208">Phospholipid metabolism</keyword>
<gene>
    <name evidence="18" type="ORF">GMRT_16103</name>
</gene>
<dbReference type="InterPro" id="IPR016720">
    <property type="entry name" value="PC_Trfase_euk"/>
</dbReference>
<evidence type="ECO:0000256" key="13">
    <source>
        <dbReference type="ARBA" id="ARBA00023136"/>
    </source>
</evidence>
<dbReference type="Pfam" id="PF01148">
    <property type="entry name" value="CTP_transf_1"/>
    <property type="match status" value="1"/>
</dbReference>
<feature type="transmembrane region" description="Helical" evidence="17">
    <location>
        <begin position="7"/>
        <end position="25"/>
    </location>
</feature>
<dbReference type="EMBL" id="VDLU01000001">
    <property type="protein sequence ID" value="TNJ30404.1"/>
    <property type="molecule type" value="Genomic_DNA"/>
</dbReference>
<dbReference type="Proteomes" id="UP000315496">
    <property type="component" value="Chromosome 1"/>
</dbReference>
<evidence type="ECO:0000256" key="4">
    <source>
        <dbReference type="ARBA" id="ARBA00005189"/>
    </source>
</evidence>
<dbReference type="GO" id="GO:0004605">
    <property type="term" value="F:phosphatidate cytidylyltransferase activity"/>
    <property type="evidence" value="ECO:0007669"/>
    <property type="project" value="UniProtKB-EC"/>
</dbReference>
<evidence type="ECO:0000256" key="17">
    <source>
        <dbReference type="SAM" id="Phobius"/>
    </source>
</evidence>
<keyword evidence="7" id="KW-0444">Lipid biosynthesis</keyword>
<name>A0A4Z1SXF0_GIAMU</name>
<evidence type="ECO:0000256" key="3">
    <source>
        <dbReference type="ARBA" id="ARBA00005119"/>
    </source>
</evidence>
<feature type="transmembrane region" description="Helical" evidence="17">
    <location>
        <begin position="163"/>
        <end position="182"/>
    </location>
</feature>
<dbReference type="InterPro" id="IPR000374">
    <property type="entry name" value="PC_trans"/>
</dbReference>
<evidence type="ECO:0000256" key="5">
    <source>
        <dbReference type="ARBA" id="ARBA00010185"/>
    </source>
</evidence>
<evidence type="ECO:0000256" key="6">
    <source>
        <dbReference type="ARBA" id="ARBA00012487"/>
    </source>
</evidence>
<organism evidence="18 19">
    <name type="scientific">Giardia muris</name>
    <dbReference type="NCBI Taxonomy" id="5742"/>
    <lineage>
        <taxon>Eukaryota</taxon>
        <taxon>Metamonada</taxon>
        <taxon>Diplomonadida</taxon>
        <taxon>Hexamitidae</taxon>
        <taxon>Giardiinae</taxon>
        <taxon>Giardia</taxon>
    </lineage>
</organism>
<evidence type="ECO:0000256" key="12">
    <source>
        <dbReference type="ARBA" id="ARBA00023098"/>
    </source>
</evidence>
<dbReference type="UniPathway" id="UPA00557">
    <property type="reaction ID" value="UER00614"/>
</dbReference>
<dbReference type="PROSITE" id="PS01315">
    <property type="entry name" value="CDS"/>
    <property type="match status" value="1"/>
</dbReference>
<proteinExistence type="inferred from homology"/>
<accession>A0A4Z1SXF0</accession>
<feature type="transmembrane region" description="Helical" evidence="17">
    <location>
        <begin position="105"/>
        <end position="125"/>
    </location>
</feature>
<feature type="transmembrane region" description="Helical" evidence="17">
    <location>
        <begin position="137"/>
        <end position="157"/>
    </location>
</feature>
<evidence type="ECO:0000256" key="7">
    <source>
        <dbReference type="ARBA" id="ARBA00022516"/>
    </source>
</evidence>
<evidence type="ECO:0000313" key="18">
    <source>
        <dbReference type="EMBL" id="TNJ30404.1"/>
    </source>
</evidence>
<keyword evidence="14" id="KW-0594">Phospholipid biosynthesis</keyword>
<protein>
    <recommendedName>
        <fullName evidence="6 16">Phosphatidate cytidylyltransferase</fullName>
        <ecNumber evidence="6 16">2.7.7.41</ecNumber>
    </recommendedName>
</protein>
<evidence type="ECO:0000313" key="19">
    <source>
        <dbReference type="Proteomes" id="UP000315496"/>
    </source>
</evidence>
<evidence type="ECO:0000256" key="11">
    <source>
        <dbReference type="ARBA" id="ARBA00022989"/>
    </source>
</evidence>
<dbReference type="PANTHER" id="PTHR13773:SF8">
    <property type="entry name" value="PHOSPHATIDATE CYTIDYLYLTRANSFERASE, PHOTORECEPTOR-SPECIFIC"/>
    <property type="match status" value="1"/>
</dbReference>
<comment type="similarity">
    <text evidence="5 16">Belongs to the CDS family.</text>
</comment>
<evidence type="ECO:0000256" key="9">
    <source>
        <dbReference type="ARBA" id="ARBA00022692"/>
    </source>
</evidence>
<dbReference type="AlphaFoldDB" id="A0A4Z1SXF0"/>
<comment type="catalytic activity">
    <reaction evidence="1 16">
        <text>a 1,2-diacyl-sn-glycero-3-phosphate + CTP + H(+) = a CDP-1,2-diacyl-sn-glycerol + diphosphate</text>
        <dbReference type="Rhea" id="RHEA:16229"/>
        <dbReference type="ChEBI" id="CHEBI:15378"/>
        <dbReference type="ChEBI" id="CHEBI:33019"/>
        <dbReference type="ChEBI" id="CHEBI:37563"/>
        <dbReference type="ChEBI" id="CHEBI:58332"/>
        <dbReference type="ChEBI" id="CHEBI:58608"/>
        <dbReference type="EC" id="2.7.7.41"/>
    </reaction>
</comment>
<comment type="subcellular location">
    <subcellularLocation>
        <location evidence="2">Membrane</location>
        <topology evidence="2">Multi-pass membrane protein</topology>
    </subcellularLocation>
</comment>
<reference evidence="18 19" key="1">
    <citation type="submission" date="2019-05" db="EMBL/GenBank/DDBJ databases">
        <title>The compact genome of Giardia muris reveals important steps in the evolution of intestinal protozoan parasites.</title>
        <authorList>
            <person name="Xu F."/>
            <person name="Jimenez-Gonzalez A."/>
            <person name="Einarsson E."/>
            <person name="Astvaldsson A."/>
            <person name="Peirasmaki D."/>
            <person name="Eckmann L."/>
            <person name="Andersson J.O."/>
            <person name="Svard S.G."/>
            <person name="Jerlstrom-Hultqvist J."/>
        </authorList>
    </citation>
    <scope>NUCLEOTIDE SEQUENCE [LARGE SCALE GENOMIC DNA]</scope>
    <source>
        <strain evidence="18 19">Roberts-Thomson</strain>
    </source>
</reference>
<feature type="transmembrane region" description="Helical" evidence="17">
    <location>
        <begin position="263"/>
        <end position="288"/>
    </location>
</feature>